<dbReference type="Gene3D" id="1.10.10.10">
    <property type="entry name" value="Winged helix-like DNA-binding domain superfamily/Winged helix DNA-binding domain"/>
    <property type="match status" value="1"/>
</dbReference>
<dbReference type="PATRIC" id="fig|269796.9.peg.1981"/>
<evidence type="ECO:0000256" key="1">
    <source>
        <dbReference type="ARBA" id="ARBA00023015"/>
    </source>
</evidence>
<dbReference type="Pfam" id="PF01037">
    <property type="entry name" value="AsnC_trans_reg"/>
    <property type="match status" value="1"/>
</dbReference>
<evidence type="ECO:0000256" key="2">
    <source>
        <dbReference type="ARBA" id="ARBA00023125"/>
    </source>
</evidence>
<dbReference type="PANTHER" id="PTHR30154">
    <property type="entry name" value="LEUCINE-RESPONSIVE REGULATORY PROTEIN"/>
    <property type="match status" value="1"/>
</dbReference>
<name>Q2RT45_RHORT</name>
<dbReference type="SMART" id="SM00344">
    <property type="entry name" value="HTH_ASNC"/>
    <property type="match status" value="1"/>
</dbReference>
<dbReference type="SUPFAM" id="SSF54909">
    <property type="entry name" value="Dimeric alpha+beta barrel"/>
    <property type="match status" value="1"/>
</dbReference>
<dbReference type="SUPFAM" id="SSF46785">
    <property type="entry name" value="Winged helix' DNA-binding domain"/>
    <property type="match status" value="1"/>
</dbReference>
<dbReference type="InterPro" id="IPR011008">
    <property type="entry name" value="Dimeric_a/b-barrel"/>
</dbReference>
<dbReference type="InterPro" id="IPR011991">
    <property type="entry name" value="ArsR-like_HTH"/>
</dbReference>
<dbReference type="GO" id="GO:0043565">
    <property type="term" value="F:sequence-specific DNA binding"/>
    <property type="evidence" value="ECO:0007669"/>
    <property type="project" value="InterPro"/>
</dbReference>
<accession>Q2RT45</accession>
<feature type="domain" description="HTH asnC-type" evidence="4">
    <location>
        <begin position="1"/>
        <end position="62"/>
    </location>
</feature>
<dbReference type="InterPro" id="IPR036390">
    <property type="entry name" value="WH_DNA-bd_sf"/>
</dbReference>
<dbReference type="STRING" id="269796.Rru_A1900"/>
<dbReference type="AlphaFoldDB" id="Q2RT45"/>
<dbReference type="GO" id="GO:0006355">
    <property type="term" value="P:regulation of DNA-templated transcription"/>
    <property type="evidence" value="ECO:0007669"/>
    <property type="project" value="UniProtKB-ARBA"/>
</dbReference>
<proteinExistence type="predicted"/>
<dbReference type="Pfam" id="PF13404">
    <property type="entry name" value="HTH_AsnC-type"/>
    <property type="match status" value="1"/>
</dbReference>
<dbReference type="InterPro" id="IPR000485">
    <property type="entry name" value="AsnC-type_HTH_dom"/>
</dbReference>
<dbReference type="KEGG" id="rru:Rru_A1900"/>
<dbReference type="GO" id="GO:0043200">
    <property type="term" value="P:response to amino acid"/>
    <property type="evidence" value="ECO:0007669"/>
    <property type="project" value="TreeGrafter"/>
</dbReference>
<dbReference type="PANTHER" id="PTHR30154:SF34">
    <property type="entry name" value="TRANSCRIPTIONAL REGULATOR AZLB"/>
    <property type="match status" value="1"/>
</dbReference>
<organism evidence="5 6">
    <name type="scientific">Rhodospirillum rubrum (strain ATCC 11170 / ATH 1.1.1 / DSM 467 / LMG 4362 / NCIMB 8255 / S1)</name>
    <dbReference type="NCBI Taxonomy" id="269796"/>
    <lineage>
        <taxon>Bacteria</taxon>
        <taxon>Pseudomonadati</taxon>
        <taxon>Pseudomonadota</taxon>
        <taxon>Alphaproteobacteria</taxon>
        <taxon>Rhodospirillales</taxon>
        <taxon>Rhodospirillaceae</taxon>
        <taxon>Rhodospirillum</taxon>
    </lineage>
</organism>
<dbReference type="EnsemblBacteria" id="ABC22700">
    <property type="protein sequence ID" value="ABC22700"/>
    <property type="gene ID" value="Rru_A1900"/>
</dbReference>
<keyword evidence="3" id="KW-0804">Transcription</keyword>
<dbReference type="HOGENOM" id="CLU_091233_0_1_5"/>
<gene>
    <name evidence="5" type="ordered locus">Rru_A1900</name>
</gene>
<dbReference type="RefSeq" id="WP_011389653.1">
    <property type="nucleotide sequence ID" value="NC_007643.1"/>
</dbReference>
<dbReference type="PRINTS" id="PR00033">
    <property type="entry name" value="HTHASNC"/>
</dbReference>
<protein>
    <submittedName>
        <fullName evidence="5">Transcriptional regulator, AsnC family</fullName>
    </submittedName>
</protein>
<dbReference type="Proteomes" id="UP000001929">
    <property type="component" value="Chromosome"/>
</dbReference>
<evidence type="ECO:0000259" key="4">
    <source>
        <dbReference type="PROSITE" id="PS50956"/>
    </source>
</evidence>
<dbReference type="Gene3D" id="3.30.70.920">
    <property type="match status" value="1"/>
</dbReference>
<dbReference type="GO" id="GO:0005829">
    <property type="term" value="C:cytosol"/>
    <property type="evidence" value="ECO:0007669"/>
    <property type="project" value="TreeGrafter"/>
</dbReference>
<keyword evidence="6" id="KW-1185">Reference proteome</keyword>
<dbReference type="PhylomeDB" id="Q2RT45"/>
<keyword evidence="2" id="KW-0238">DNA-binding</keyword>
<dbReference type="InterPro" id="IPR019887">
    <property type="entry name" value="Tscrpt_reg_AsnC/Lrp_C"/>
</dbReference>
<sequence length="156" mass="17449">MDALDRRLVRLLQHDASLTNAALADRAGLSPSSCLRRVQRLRDEGVLTRTVMLADAQKLGRGLTAIVQVFLNHHAHDRRREFLAHVRAEPAITQAWSVTGEADVILVLHLRDMAEYARLCDLLFEHDPNVTKFQTLFALATYKSETAIGVDEPADP</sequence>
<evidence type="ECO:0000256" key="3">
    <source>
        <dbReference type="ARBA" id="ARBA00023163"/>
    </source>
</evidence>
<evidence type="ECO:0000313" key="5">
    <source>
        <dbReference type="EMBL" id="ABC22700.1"/>
    </source>
</evidence>
<dbReference type="eggNOG" id="COG1522">
    <property type="taxonomic scope" value="Bacteria"/>
</dbReference>
<dbReference type="InterPro" id="IPR036388">
    <property type="entry name" value="WH-like_DNA-bd_sf"/>
</dbReference>
<dbReference type="CDD" id="cd00090">
    <property type="entry name" value="HTH_ARSR"/>
    <property type="match status" value="1"/>
</dbReference>
<dbReference type="EMBL" id="CP000230">
    <property type="protein sequence ID" value="ABC22700.1"/>
    <property type="molecule type" value="Genomic_DNA"/>
</dbReference>
<dbReference type="InterPro" id="IPR019888">
    <property type="entry name" value="Tscrpt_reg_AsnC-like"/>
</dbReference>
<keyword evidence="1" id="KW-0805">Transcription regulation</keyword>
<dbReference type="PROSITE" id="PS50956">
    <property type="entry name" value="HTH_ASNC_2"/>
    <property type="match status" value="1"/>
</dbReference>
<evidence type="ECO:0000313" key="6">
    <source>
        <dbReference type="Proteomes" id="UP000001929"/>
    </source>
</evidence>
<reference evidence="5 6" key="1">
    <citation type="journal article" date="2011" name="Stand. Genomic Sci.">
        <title>Complete genome sequence of Rhodospirillum rubrum type strain (S1).</title>
        <authorList>
            <person name="Munk A.C."/>
            <person name="Copeland A."/>
            <person name="Lucas S."/>
            <person name="Lapidus A."/>
            <person name="Del Rio T.G."/>
            <person name="Barry K."/>
            <person name="Detter J.C."/>
            <person name="Hammon N."/>
            <person name="Israni S."/>
            <person name="Pitluck S."/>
            <person name="Brettin T."/>
            <person name="Bruce D."/>
            <person name="Han C."/>
            <person name="Tapia R."/>
            <person name="Gilna P."/>
            <person name="Schmutz J."/>
            <person name="Larimer F."/>
            <person name="Land M."/>
            <person name="Kyrpides N.C."/>
            <person name="Mavromatis K."/>
            <person name="Richardson P."/>
            <person name="Rohde M."/>
            <person name="Goker M."/>
            <person name="Klenk H.P."/>
            <person name="Zhang Y."/>
            <person name="Roberts G.P."/>
            <person name="Reslewic S."/>
            <person name="Schwartz D.C."/>
        </authorList>
    </citation>
    <scope>NUCLEOTIDE SEQUENCE [LARGE SCALE GENOMIC DNA]</scope>
    <source>
        <strain evidence="6">ATCC 11170 / ATH 1.1.1 / DSM 467 / LMG 4362 / NCIMB 8255 / S1</strain>
    </source>
</reference>